<sequence>MKWSENAWDEIENIYCSIIEMPFNQELLSGTLLLERFQFYMQQDGVYLVEFSRALSLIASRCFNHPYTLDFIRFAEGAIVVERSLHEGYFKQFNVTGTTEASPTCQNYTQFLLTKASLDQVEVAMAAVLPCFWIYKKAGDYIYANQHEGINPYQEWINTYAGEEFGLLVEKAIAICDAVAETCSALQREQMTKAFVMASKLEWMFWDSAYRLEKWPV</sequence>
<reference evidence="3 4" key="1">
    <citation type="submission" date="2017-05" db="EMBL/GenBank/DDBJ databases">
        <authorList>
            <person name="Varghese N."/>
            <person name="Submissions S."/>
        </authorList>
    </citation>
    <scope>NUCLEOTIDE SEQUENCE [LARGE SCALE GENOMIC DNA]</scope>
    <source>
        <strain evidence="3 4">DSM 19036</strain>
    </source>
</reference>
<proteinExistence type="inferred from homology"/>
<dbReference type="PANTHER" id="PTHR43198:SF2">
    <property type="entry name" value="SI:CH1073-67J19.1-RELATED"/>
    <property type="match status" value="1"/>
</dbReference>
<accession>A0A521FDP3</accession>
<dbReference type="Pfam" id="PF03070">
    <property type="entry name" value="TENA_THI-4"/>
    <property type="match status" value="1"/>
</dbReference>
<dbReference type="NCBIfam" id="TIGR04306">
    <property type="entry name" value="salvage_TenA"/>
    <property type="match status" value="1"/>
</dbReference>
<comment type="catalytic activity">
    <reaction evidence="1">
        <text>thiamine + H2O = 5-(2-hydroxyethyl)-4-methylthiazole + 4-amino-5-hydroxymethyl-2-methylpyrimidine + H(+)</text>
        <dbReference type="Rhea" id="RHEA:17509"/>
        <dbReference type="ChEBI" id="CHEBI:15377"/>
        <dbReference type="ChEBI" id="CHEBI:15378"/>
        <dbReference type="ChEBI" id="CHEBI:16892"/>
        <dbReference type="ChEBI" id="CHEBI:17957"/>
        <dbReference type="ChEBI" id="CHEBI:18385"/>
        <dbReference type="EC" id="3.5.99.2"/>
    </reaction>
</comment>
<dbReference type="InterPro" id="IPR004305">
    <property type="entry name" value="Thiaminase-2/PQQC"/>
</dbReference>
<dbReference type="GO" id="GO:0050334">
    <property type="term" value="F:thiaminase activity"/>
    <property type="evidence" value="ECO:0007669"/>
    <property type="project" value="UniProtKB-EC"/>
</dbReference>
<keyword evidence="4" id="KW-1185">Reference proteome</keyword>
<dbReference type="GO" id="GO:0005829">
    <property type="term" value="C:cytosol"/>
    <property type="evidence" value="ECO:0007669"/>
    <property type="project" value="TreeGrafter"/>
</dbReference>
<dbReference type="SUPFAM" id="SSF48613">
    <property type="entry name" value="Heme oxygenase-like"/>
    <property type="match status" value="1"/>
</dbReference>
<dbReference type="GO" id="GO:0009229">
    <property type="term" value="P:thiamine diphosphate biosynthetic process"/>
    <property type="evidence" value="ECO:0007669"/>
    <property type="project" value="UniProtKB-UniPathway"/>
</dbReference>
<dbReference type="InterPro" id="IPR016084">
    <property type="entry name" value="Haem_Oase-like_multi-hlx"/>
</dbReference>
<evidence type="ECO:0000313" key="4">
    <source>
        <dbReference type="Proteomes" id="UP000320300"/>
    </source>
</evidence>
<dbReference type="OrthoDB" id="34166at2"/>
<gene>
    <name evidence="3" type="ORF">SAMN06265348_111166</name>
</gene>
<evidence type="ECO:0000259" key="2">
    <source>
        <dbReference type="Pfam" id="PF03070"/>
    </source>
</evidence>
<evidence type="ECO:0000313" key="3">
    <source>
        <dbReference type="EMBL" id="SMO94263.1"/>
    </source>
</evidence>
<comment type="similarity">
    <text evidence="1">Belongs to the TenA family.</text>
</comment>
<dbReference type="UniPathway" id="UPA00060"/>
<dbReference type="PANTHER" id="PTHR43198">
    <property type="entry name" value="BIFUNCTIONAL TH2 PROTEIN"/>
    <property type="match status" value="1"/>
</dbReference>
<comment type="pathway">
    <text evidence="1">Cofactor biosynthesis; thiamine diphosphate biosynthesis.</text>
</comment>
<dbReference type="GO" id="GO:0009228">
    <property type="term" value="P:thiamine biosynthetic process"/>
    <property type="evidence" value="ECO:0007669"/>
    <property type="project" value="UniProtKB-KW"/>
</dbReference>
<comment type="catalytic activity">
    <reaction evidence="1">
        <text>4-amino-5-aminomethyl-2-methylpyrimidine + H2O = 4-amino-5-hydroxymethyl-2-methylpyrimidine + NH4(+)</text>
        <dbReference type="Rhea" id="RHEA:31799"/>
        <dbReference type="ChEBI" id="CHEBI:15377"/>
        <dbReference type="ChEBI" id="CHEBI:16892"/>
        <dbReference type="ChEBI" id="CHEBI:28938"/>
        <dbReference type="ChEBI" id="CHEBI:63416"/>
        <dbReference type="EC" id="3.5.99.2"/>
    </reaction>
</comment>
<evidence type="ECO:0000256" key="1">
    <source>
        <dbReference type="RuleBase" id="RU363093"/>
    </source>
</evidence>
<dbReference type="AlphaFoldDB" id="A0A521FDP3"/>
<dbReference type="InterPro" id="IPR050967">
    <property type="entry name" value="Thiamine_Salvage_TenA"/>
</dbReference>
<dbReference type="EMBL" id="FXTN01000011">
    <property type="protein sequence ID" value="SMO94263.1"/>
    <property type="molecule type" value="Genomic_DNA"/>
</dbReference>
<comment type="function">
    <text evidence="1">Catalyzes an amino-pyrimidine hydrolysis reaction at the C5' of the pyrimidine moiety of thiamine compounds, a reaction that is part of a thiamine salvage pathway.</text>
</comment>
<dbReference type="EC" id="3.5.99.2" evidence="1"/>
<dbReference type="InterPro" id="IPR027574">
    <property type="entry name" value="Thiaminase_II"/>
</dbReference>
<keyword evidence="1" id="KW-0784">Thiamine biosynthesis</keyword>
<name>A0A521FDP3_9SPHI</name>
<dbReference type="RefSeq" id="WP_142530137.1">
    <property type="nucleotide sequence ID" value="NZ_CBCSJO010000001.1"/>
</dbReference>
<protein>
    <recommendedName>
        <fullName evidence="1">Aminopyrimidine aminohydrolase</fullName>
        <ecNumber evidence="1">3.5.99.2</ecNumber>
    </recommendedName>
</protein>
<dbReference type="Gene3D" id="1.20.910.10">
    <property type="entry name" value="Heme oxygenase-like"/>
    <property type="match status" value="1"/>
</dbReference>
<keyword evidence="1" id="KW-0378">Hydrolase</keyword>
<dbReference type="Proteomes" id="UP000320300">
    <property type="component" value="Unassembled WGS sequence"/>
</dbReference>
<dbReference type="CDD" id="cd19365">
    <property type="entry name" value="TenA_C-like"/>
    <property type="match status" value="1"/>
</dbReference>
<feature type="domain" description="Thiaminase-2/PQQC" evidence="2">
    <location>
        <begin position="8"/>
        <end position="211"/>
    </location>
</feature>
<organism evidence="3 4">
    <name type="scientific">Pedobacter westerhofensis</name>
    <dbReference type="NCBI Taxonomy" id="425512"/>
    <lineage>
        <taxon>Bacteria</taxon>
        <taxon>Pseudomonadati</taxon>
        <taxon>Bacteroidota</taxon>
        <taxon>Sphingobacteriia</taxon>
        <taxon>Sphingobacteriales</taxon>
        <taxon>Sphingobacteriaceae</taxon>
        <taxon>Pedobacter</taxon>
    </lineage>
</organism>